<dbReference type="RefSeq" id="WP_182531981.1">
    <property type="nucleotide sequence ID" value="NZ_JACGXL010000005.1"/>
</dbReference>
<organism evidence="1 2">
    <name type="scientific">Dokdonella fugitiva</name>
    <dbReference type="NCBI Taxonomy" id="328517"/>
    <lineage>
        <taxon>Bacteria</taxon>
        <taxon>Pseudomonadati</taxon>
        <taxon>Pseudomonadota</taxon>
        <taxon>Gammaproteobacteria</taxon>
        <taxon>Lysobacterales</taxon>
        <taxon>Rhodanobacteraceae</taxon>
        <taxon>Dokdonella</taxon>
    </lineage>
</organism>
<sequence>MSATPSTEVVRIEQRTCDCGCAQPYPSHVGLLRYGASETVFEAALMHGEAKQPHLWVLLGTGPWFDDDSRNCWLTVHAWLDDGNILTSIADPSGSPFTDEDACGGRWLSREDVLAQEGALEWAIARRLQLVAQVPAIALHLGAEA</sequence>
<name>A0A839F2X3_9GAMM</name>
<gene>
    <name evidence="1" type="ORF">FHW12_003172</name>
</gene>
<protein>
    <submittedName>
        <fullName evidence="1">Uncharacterized protein</fullName>
    </submittedName>
</protein>
<proteinExistence type="predicted"/>
<evidence type="ECO:0000313" key="1">
    <source>
        <dbReference type="EMBL" id="MBA8888936.1"/>
    </source>
</evidence>
<keyword evidence="2" id="KW-1185">Reference proteome</keyword>
<dbReference type="Proteomes" id="UP000550401">
    <property type="component" value="Unassembled WGS sequence"/>
</dbReference>
<evidence type="ECO:0000313" key="2">
    <source>
        <dbReference type="Proteomes" id="UP000550401"/>
    </source>
</evidence>
<accession>A0A839F2X3</accession>
<reference evidence="1 2" key="1">
    <citation type="submission" date="2020-07" db="EMBL/GenBank/DDBJ databases">
        <title>Genomic Encyclopedia of Type Strains, Phase IV (KMG-V): Genome sequencing to study the core and pangenomes of soil and plant-associated prokaryotes.</title>
        <authorList>
            <person name="Whitman W."/>
        </authorList>
    </citation>
    <scope>NUCLEOTIDE SEQUENCE [LARGE SCALE GENOMIC DNA]</scope>
    <source>
        <strain evidence="1 2">RH2WT43</strain>
    </source>
</reference>
<dbReference type="AlphaFoldDB" id="A0A839F2X3"/>
<dbReference type="EMBL" id="JACGXL010000005">
    <property type="protein sequence ID" value="MBA8888936.1"/>
    <property type="molecule type" value="Genomic_DNA"/>
</dbReference>
<comment type="caution">
    <text evidence="1">The sequence shown here is derived from an EMBL/GenBank/DDBJ whole genome shotgun (WGS) entry which is preliminary data.</text>
</comment>